<keyword evidence="3 4" id="KW-0067">ATP-binding</keyword>
<accession>A0A8C4MRW3</accession>
<dbReference type="InterPro" id="IPR050117">
    <property type="entry name" value="MAPK"/>
</dbReference>
<dbReference type="Pfam" id="PF00069">
    <property type="entry name" value="Pkinase"/>
    <property type="match status" value="1"/>
</dbReference>
<evidence type="ECO:0000256" key="3">
    <source>
        <dbReference type="ARBA" id="ARBA00022840"/>
    </source>
</evidence>
<dbReference type="Ensembl" id="ENSEAST00005034012.1">
    <property type="protein sequence ID" value="ENSEASP00005031287.1"/>
    <property type="gene ID" value="ENSEASG00005021294.1"/>
</dbReference>
<keyword evidence="2 4" id="KW-0547">Nucleotide-binding</keyword>
<dbReference type="GO" id="GO:0005524">
    <property type="term" value="F:ATP binding"/>
    <property type="evidence" value="ECO:0007669"/>
    <property type="project" value="UniProtKB-UniRule"/>
</dbReference>
<dbReference type="PROSITE" id="PS00107">
    <property type="entry name" value="PROTEIN_KINASE_ATP"/>
    <property type="match status" value="1"/>
</dbReference>
<dbReference type="InterPro" id="IPR011009">
    <property type="entry name" value="Kinase-like_dom_sf"/>
</dbReference>
<reference evidence="6" key="1">
    <citation type="submission" date="2023-03" db="UniProtKB">
        <authorList>
            <consortium name="Ensembl"/>
        </authorList>
    </citation>
    <scope>IDENTIFICATION</scope>
</reference>
<dbReference type="Gene3D" id="3.30.200.20">
    <property type="entry name" value="Phosphorylase Kinase, domain 1"/>
    <property type="match status" value="1"/>
</dbReference>
<sequence>MSLSRKRGFYKQDVNKTAWELPKTYVSPTHVGTGAYGAVCSAIDKRSGEKVAIKKLSRPFQSEIFAKRAYRELLLLKHMQHENPDSPSLCTTSPLPVKGVPPPPLPSLQLQEGWTPASCWKWCIRTGSLGSWMSSPQPPPCAASTTCESGSTGFQGIRRSYLPLGSKLGEGPRSLFWVGGLPALAVLVQFSLERFCQARVERKARRSGRGFPHSLGAQGWVWTLGLFLA</sequence>
<dbReference type="PANTHER" id="PTHR24055">
    <property type="entry name" value="MITOGEN-ACTIVATED PROTEIN KINASE"/>
    <property type="match status" value="1"/>
</dbReference>
<protein>
    <recommendedName>
        <fullName evidence="5">Protein kinase domain-containing protein</fullName>
    </recommendedName>
</protein>
<dbReference type="InterPro" id="IPR000719">
    <property type="entry name" value="Prot_kinase_dom"/>
</dbReference>
<keyword evidence="1" id="KW-0597">Phosphoprotein</keyword>
<evidence type="ECO:0000313" key="6">
    <source>
        <dbReference type="Ensembl" id="ENSEASP00005031287.1"/>
    </source>
</evidence>
<feature type="binding site" evidence="4">
    <location>
        <position position="55"/>
    </location>
    <ligand>
        <name>ATP</name>
        <dbReference type="ChEBI" id="CHEBI:30616"/>
    </ligand>
</feature>
<evidence type="ECO:0000256" key="1">
    <source>
        <dbReference type="ARBA" id="ARBA00022553"/>
    </source>
</evidence>
<feature type="domain" description="Protein kinase" evidence="5">
    <location>
        <begin position="28"/>
        <end position="83"/>
    </location>
</feature>
<dbReference type="AlphaFoldDB" id="A0A8C4MRW3"/>
<name>A0A8C4MRW3_EQUAS</name>
<evidence type="ECO:0000256" key="2">
    <source>
        <dbReference type="ARBA" id="ARBA00022741"/>
    </source>
</evidence>
<dbReference type="InterPro" id="IPR017441">
    <property type="entry name" value="Protein_kinase_ATP_BS"/>
</dbReference>
<evidence type="ECO:0000259" key="5">
    <source>
        <dbReference type="Pfam" id="PF00069"/>
    </source>
</evidence>
<evidence type="ECO:0000256" key="4">
    <source>
        <dbReference type="PROSITE-ProRule" id="PRU10141"/>
    </source>
</evidence>
<dbReference type="SUPFAM" id="SSF56112">
    <property type="entry name" value="Protein kinase-like (PK-like)"/>
    <property type="match status" value="1"/>
</dbReference>
<proteinExistence type="predicted"/>
<dbReference type="GO" id="GO:0004672">
    <property type="term" value="F:protein kinase activity"/>
    <property type="evidence" value="ECO:0007669"/>
    <property type="project" value="InterPro"/>
</dbReference>
<organism evidence="6">
    <name type="scientific">Equus asinus asinus</name>
    <dbReference type="NCBI Taxonomy" id="83772"/>
    <lineage>
        <taxon>Eukaryota</taxon>
        <taxon>Metazoa</taxon>
        <taxon>Chordata</taxon>
        <taxon>Craniata</taxon>
        <taxon>Vertebrata</taxon>
        <taxon>Euteleostomi</taxon>
        <taxon>Mammalia</taxon>
        <taxon>Eutheria</taxon>
        <taxon>Laurasiatheria</taxon>
        <taxon>Perissodactyla</taxon>
        <taxon>Equidae</taxon>
        <taxon>Equus</taxon>
    </lineage>
</organism>